<protein>
    <recommendedName>
        <fullName evidence="5">Cell division protein FtsL</fullName>
    </recommendedName>
</protein>
<keyword evidence="4" id="KW-1185">Reference proteome</keyword>
<feature type="compositionally biased region" description="Pro residues" evidence="1">
    <location>
        <begin position="132"/>
        <end position="144"/>
    </location>
</feature>
<evidence type="ECO:0008006" key="5">
    <source>
        <dbReference type="Google" id="ProtNLM"/>
    </source>
</evidence>
<gene>
    <name evidence="3" type="ORF">BCR15_08655</name>
</gene>
<dbReference type="AlphaFoldDB" id="A0A1C0AHZ9"/>
<sequence>MTADAPTAPRLSVVRPQPTTVSVMGFVGIVALLVAAGLALVMIVTTQVGAQSKELASLRRESTELGYTAAALTSQLQKVSSANALALRASQLGMVPNPYPAFIHLADGTVTGVPTAVTGDELPFLRGRRTEAPPPAAPVPPRAQPAPAGQSADDLVAAGSTGD</sequence>
<evidence type="ECO:0000256" key="1">
    <source>
        <dbReference type="SAM" id="MobiDB-lite"/>
    </source>
</evidence>
<name>A0A1C0AHZ9_9ACTN</name>
<dbReference type="EMBL" id="MBQD01000025">
    <property type="protein sequence ID" value="OCL31690.1"/>
    <property type="molecule type" value="Genomic_DNA"/>
</dbReference>
<keyword evidence="2" id="KW-0812">Transmembrane</keyword>
<accession>A0A1C0AHZ9</accession>
<comment type="caution">
    <text evidence="3">The sequence shown here is derived from an EMBL/GenBank/DDBJ whole genome shotgun (WGS) entry which is preliminary data.</text>
</comment>
<feature type="transmembrane region" description="Helical" evidence="2">
    <location>
        <begin position="20"/>
        <end position="44"/>
    </location>
</feature>
<keyword evidence="2" id="KW-1133">Transmembrane helix</keyword>
<evidence type="ECO:0000256" key="2">
    <source>
        <dbReference type="SAM" id="Phobius"/>
    </source>
</evidence>
<proteinExistence type="predicted"/>
<keyword evidence="2" id="KW-0472">Membrane</keyword>
<evidence type="ECO:0000313" key="3">
    <source>
        <dbReference type="EMBL" id="OCL31690.1"/>
    </source>
</evidence>
<feature type="region of interest" description="Disordered" evidence="1">
    <location>
        <begin position="126"/>
        <end position="163"/>
    </location>
</feature>
<reference evidence="4" key="1">
    <citation type="submission" date="2016-07" db="EMBL/GenBank/DDBJ databases">
        <authorList>
            <person name="Florea S."/>
            <person name="Webb J.S."/>
            <person name="Jaromczyk J."/>
            <person name="Schardl C.L."/>
        </authorList>
    </citation>
    <scope>NUCLEOTIDE SEQUENCE [LARGE SCALE GENOMIC DNA]</scope>
    <source>
        <strain evidence="4">IPBSL-7</strain>
    </source>
</reference>
<organism evidence="3 4">
    <name type="scientific">Tessaracoccus lapidicaptus</name>
    <dbReference type="NCBI Taxonomy" id="1427523"/>
    <lineage>
        <taxon>Bacteria</taxon>
        <taxon>Bacillati</taxon>
        <taxon>Actinomycetota</taxon>
        <taxon>Actinomycetes</taxon>
        <taxon>Propionibacteriales</taxon>
        <taxon>Propionibacteriaceae</taxon>
        <taxon>Tessaracoccus</taxon>
    </lineage>
</organism>
<evidence type="ECO:0000313" key="4">
    <source>
        <dbReference type="Proteomes" id="UP000093501"/>
    </source>
</evidence>
<dbReference type="Proteomes" id="UP000093501">
    <property type="component" value="Unassembled WGS sequence"/>
</dbReference>